<evidence type="ECO:0000313" key="2">
    <source>
        <dbReference type="EMBL" id="ETO35984.1"/>
    </source>
</evidence>
<protein>
    <submittedName>
        <fullName evidence="2">Uncharacterized protein</fullName>
    </submittedName>
</protein>
<gene>
    <name evidence="2" type="ORF">RFI_01078</name>
</gene>
<dbReference type="Proteomes" id="UP000023152">
    <property type="component" value="Unassembled WGS sequence"/>
</dbReference>
<accession>X6PD50</accession>
<keyword evidence="1" id="KW-0175">Coiled coil</keyword>
<name>X6PD50_RETFI</name>
<feature type="non-terminal residue" evidence="2">
    <location>
        <position position="197"/>
    </location>
</feature>
<comment type="caution">
    <text evidence="2">The sequence shown here is derived from an EMBL/GenBank/DDBJ whole genome shotgun (WGS) entry which is preliminary data.</text>
</comment>
<evidence type="ECO:0000256" key="1">
    <source>
        <dbReference type="SAM" id="Coils"/>
    </source>
</evidence>
<proteinExistence type="predicted"/>
<reference evidence="2 3" key="1">
    <citation type="journal article" date="2013" name="Curr. Biol.">
        <title>The Genome of the Foraminiferan Reticulomyxa filosa.</title>
        <authorList>
            <person name="Glockner G."/>
            <person name="Hulsmann N."/>
            <person name="Schleicher M."/>
            <person name="Noegel A.A."/>
            <person name="Eichinger L."/>
            <person name="Gallinger C."/>
            <person name="Pawlowski J."/>
            <person name="Sierra R."/>
            <person name="Euteneuer U."/>
            <person name="Pillet L."/>
            <person name="Moustafa A."/>
            <person name="Platzer M."/>
            <person name="Groth M."/>
            <person name="Szafranski K."/>
            <person name="Schliwa M."/>
        </authorList>
    </citation>
    <scope>NUCLEOTIDE SEQUENCE [LARGE SCALE GENOMIC DNA]</scope>
</reference>
<feature type="coiled-coil region" evidence="1">
    <location>
        <begin position="123"/>
        <end position="150"/>
    </location>
</feature>
<organism evidence="2 3">
    <name type="scientific">Reticulomyxa filosa</name>
    <dbReference type="NCBI Taxonomy" id="46433"/>
    <lineage>
        <taxon>Eukaryota</taxon>
        <taxon>Sar</taxon>
        <taxon>Rhizaria</taxon>
        <taxon>Retaria</taxon>
        <taxon>Foraminifera</taxon>
        <taxon>Monothalamids</taxon>
        <taxon>Reticulomyxidae</taxon>
        <taxon>Reticulomyxa</taxon>
    </lineage>
</organism>
<sequence>MITAFFSFSQSKKFNYIFIDNIHVLYIYFLIPDYFELTQEKNQQNFVIKMANIIFTTGQEGEASEEGSSSIGANVNLQSLQSRYNLDPKDRELLAKFVEEYESLKAQMKPPQPSKPVVITVEEHEKMEEMENVTKQLDRQKEECLRAIDASIHELIKLINHRKQILIEQVKQIEHQKTTYCKDQIDQIQALQTNIQK</sequence>
<dbReference type="EMBL" id="ASPP01001107">
    <property type="protein sequence ID" value="ETO35984.1"/>
    <property type="molecule type" value="Genomic_DNA"/>
</dbReference>
<keyword evidence="3" id="KW-1185">Reference proteome</keyword>
<dbReference type="AlphaFoldDB" id="X6PD50"/>
<evidence type="ECO:0000313" key="3">
    <source>
        <dbReference type="Proteomes" id="UP000023152"/>
    </source>
</evidence>